<name>A0A0F0I0J4_ASPPU</name>
<dbReference type="InterPro" id="IPR022905">
    <property type="entry name" value="Rpo11-like"/>
</dbReference>
<dbReference type="EMBL" id="JZEE01000750">
    <property type="protein sequence ID" value="KJK60152.1"/>
    <property type="molecule type" value="Genomic_DNA"/>
</dbReference>
<dbReference type="STRING" id="1403190.A0A0F0I0J4"/>
<dbReference type="Pfam" id="PF13656">
    <property type="entry name" value="RNA_pol_L_2"/>
    <property type="match status" value="1"/>
</dbReference>
<feature type="compositionally biased region" description="Polar residues" evidence="6">
    <location>
        <begin position="505"/>
        <end position="524"/>
    </location>
</feature>
<organism evidence="8 9">
    <name type="scientific">Aspergillus parasiticus (strain ATCC 56775 / NRRL 5862 / SRRC 143 / SU-1)</name>
    <dbReference type="NCBI Taxonomy" id="1403190"/>
    <lineage>
        <taxon>Eukaryota</taxon>
        <taxon>Fungi</taxon>
        <taxon>Dikarya</taxon>
        <taxon>Ascomycota</taxon>
        <taxon>Pezizomycotina</taxon>
        <taxon>Eurotiomycetes</taxon>
        <taxon>Eurotiomycetidae</taxon>
        <taxon>Eurotiales</taxon>
        <taxon>Aspergillaceae</taxon>
        <taxon>Aspergillus</taxon>
        <taxon>Aspergillus subgen. Circumdati</taxon>
    </lineage>
</organism>
<feature type="region of interest" description="Disordered" evidence="6">
    <location>
        <begin position="1"/>
        <end position="43"/>
    </location>
</feature>
<dbReference type="GO" id="GO:0006366">
    <property type="term" value="P:transcription by RNA polymerase II"/>
    <property type="evidence" value="ECO:0007669"/>
    <property type="project" value="InterPro"/>
</dbReference>
<reference evidence="8 9" key="1">
    <citation type="submission" date="2015-02" db="EMBL/GenBank/DDBJ databases">
        <title>Draft genome sequence of Aspergillus parasiticus SU-1.</title>
        <authorList>
            <person name="Yu J."/>
            <person name="Fedorova N."/>
            <person name="Yin Y."/>
            <person name="Losada L."/>
            <person name="Zafar N."/>
            <person name="Taujale R."/>
            <person name="Ehrlich K.C."/>
            <person name="Bhatnagar D."/>
            <person name="Cleveland T.E."/>
            <person name="Bennett J.W."/>
            <person name="Nierman W.C."/>
        </authorList>
    </citation>
    <scope>NUCLEOTIDE SEQUENCE [LARGE SCALE GENOMIC DNA]</scope>
    <source>
        <strain evidence="9">ATCC 56775 / NRRL 5862 / SRRC 143 / SU-1</strain>
    </source>
</reference>
<feature type="compositionally biased region" description="Basic and acidic residues" evidence="6">
    <location>
        <begin position="185"/>
        <end position="205"/>
    </location>
</feature>
<dbReference type="SUPFAM" id="SSF55257">
    <property type="entry name" value="RBP11-like subunits of RNA polymerase"/>
    <property type="match status" value="1"/>
</dbReference>
<evidence type="ECO:0000256" key="2">
    <source>
        <dbReference type="ARBA" id="ARBA00022478"/>
    </source>
</evidence>
<sequence length="1088" mass="118478">MPIKLPKGFARRKSSGNALEEGENPPPQSFRVFERPSVDKKSYSEGNLLAKRLSDGQRFYPTAEDSDNIFAEIDSPGQRSPGGMHERPKSATHRLTDGPNPSDTPTSHSRNLYDIPIPPLSGALRAAGRTFSFGGRFSRASAQTPPPQPSTPGPSRSRAMTASTTSTATPPKLLDTDLQLGQGEDEFHNMFDEVGKMEASRERSGELFPSSPELVARKQEKSPRPTPINTDRSKEIEPSPYSWDSRHSGEGLLMASDSPQDHTPALQQTLNSQPVSPEGRRRSLPLSSAVPRTTAHRSLEQPQAMPDKSLRRSVLYPSKRASTPVEDEDAKLIMESLYTNKRSSQILLTSEHEDSDAERDTPLFSNSHAITADGSGRSDAKPMVTHKSLGVAEDHPDPSIAAHARLAAQYEERQPAPTASSNKVMTPSQFEHYRQQQELRRSNSDASKSEDSAESEFDEEDEAEKNREVERQRRKQEAHLSVYRQQMMKVTGQESPAPALRSEVDQANNSTPNLTVTPFNSGLRSGSGKSSEGDEDEEIPLGILAAHGFPNRNRPPSRLVPSNSIPNLRASFHQPYISSSSSVADHEPGNRSSLPVFARNLPRDPYFGASLVNPSNRESLAFGGGSSVYGGPAATAGPSPALPPGGLVGVIATEERARAMRRGSPNTQAMYEYQGGPSTVPTPASGIPRPYTMMSINPPVPSGPQSGISATEQAQIQLSQQMSSMMQMQMQWMQQMIQMQSGQVPPQQLAPPGGSPPTASANANMRPSSMPSAGGLNNTPVAYRNDQRTLSMLDPNVSSRLNSPATPYNVAGNRPSTPAGQGYAPSIAPSERSNVGLAPRYRPVSMLQPESGPAAFPFMSKSWNDENQKLTLPVPPDRSLQTKPTIDQISSGDKSAIISTTGHGADPDDDDDEGWAEMMKKREKKRNNWKMKKETSSFGDLLNAPTIALTRLYGESNSGTTIGCTYESFVLANGENKVEMEIDTRIPSSAIFTFNKEDHTLGNLIRSRLLQSSHVLFAAYKVPHPLVPKFELRVQTDGEITPKEAVIAACHELVRDLGILSREFTKEYELRKMVGATQQQQDGVQDGA</sequence>
<gene>
    <name evidence="8" type="ORF">P875_00053679</name>
</gene>
<protein>
    <submittedName>
        <fullName evidence="8">RPB11 subunit of Eukaryotic RNA polymerase II</fullName>
    </submittedName>
</protein>
<feature type="compositionally biased region" description="Basic and acidic residues" evidence="6">
    <location>
        <begin position="464"/>
        <end position="478"/>
    </location>
</feature>
<evidence type="ECO:0000313" key="9">
    <source>
        <dbReference type="Proteomes" id="UP000033540"/>
    </source>
</evidence>
<dbReference type="AlphaFoldDB" id="A0A0F0I0J4"/>
<evidence type="ECO:0000256" key="3">
    <source>
        <dbReference type="ARBA" id="ARBA00023163"/>
    </source>
</evidence>
<dbReference type="FunFam" id="3.30.1360.10:FF:000003">
    <property type="entry name" value="DNA-directed RNA polymerase II subunit RPB11"/>
    <property type="match status" value="1"/>
</dbReference>
<keyword evidence="3" id="KW-0804">Transcription</keyword>
<dbReference type="CDD" id="cd06926">
    <property type="entry name" value="RNAP_II_RPB11"/>
    <property type="match status" value="1"/>
</dbReference>
<evidence type="ECO:0000256" key="6">
    <source>
        <dbReference type="SAM" id="MobiDB-lite"/>
    </source>
</evidence>
<dbReference type="GO" id="GO:0046983">
    <property type="term" value="F:protein dimerization activity"/>
    <property type="evidence" value="ECO:0007669"/>
    <property type="project" value="InterPro"/>
</dbReference>
<evidence type="ECO:0000313" key="8">
    <source>
        <dbReference type="EMBL" id="KJK60152.1"/>
    </source>
</evidence>
<dbReference type="PROSITE" id="PS01154">
    <property type="entry name" value="RNA_POL_L_13KD"/>
    <property type="match status" value="1"/>
</dbReference>
<feature type="region of interest" description="Disordered" evidence="6">
    <location>
        <begin position="794"/>
        <end position="831"/>
    </location>
</feature>
<feature type="compositionally biased region" description="Polar residues" evidence="6">
    <location>
        <begin position="417"/>
        <end position="429"/>
    </location>
</feature>
<dbReference type="GO" id="GO:0005665">
    <property type="term" value="C:RNA polymerase II, core complex"/>
    <property type="evidence" value="ECO:0007669"/>
    <property type="project" value="InterPro"/>
</dbReference>
<feature type="domain" description="DNA-directed RNA polymerase RBP11-like dimerisation" evidence="7">
    <location>
        <begin position="990"/>
        <end position="1062"/>
    </location>
</feature>
<comment type="caution">
    <text evidence="8">The sequence shown here is derived from an EMBL/GenBank/DDBJ whole genome shotgun (WGS) entry which is preliminary data.</text>
</comment>
<feature type="compositionally biased region" description="Polar residues" evidence="6">
    <location>
        <begin position="265"/>
        <end position="275"/>
    </location>
</feature>
<dbReference type="Proteomes" id="UP000033540">
    <property type="component" value="Unassembled WGS sequence"/>
</dbReference>
<feature type="compositionally biased region" description="Polar residues" evidence="6">
    <location>
        <begin position="765"/>
        <end position="780"/>
    </location>
</feature>
<dbReference type="Gene3D" id="3.30.1360.10">
    <property type="entry name" value="RNA polymerase, RBP11-like subunit"/>
    <property type="match status" value="1"/>
</dbReference>
<evidence type="ECO:0000256" key="1">
    <source>
        <dbReference type="ARBA" id="ARBA00004123"/>
    </source>
</evidence>
<feature type="compositionally biased region" description="Polar residues" evidence="6">
    <location>
        <begin position="796"/>
        <end position="806"/>
    </location>
</feature>
<comment type="similarity">
    <text evidence="5">Belongs to the archaeal Rpo11/eukaryotic RPB11/RPC19 RNA polymerase subunit family.</text>
</comment>
<accession>A0A0F0I0J4</accession>
<keyword evidence="2" id="KW-0240">DNA-directed RNA polymerase</keyword>
<dbReference type="HAMAP" id="MF_00261">
    <property type="entry name" value="RNApol_arch_Rpo11"/>
    <property type="match status" value="1"/>
</dbReference>
<feature type="compositionally biased region" description="Acidic residues" evidence="6">
    <location>
        <begin position="452"/>
        <end position="463"/>
    </location>
</feature>
<dbReference type="PANTHER" id="PTHR42068:SF1">
    <property type="entry name" value="YALI0B18964P"/>
    <property type="match status" value="1"/>
</dbReference>
<feature type="region of interest" description="Disordered" evidence="6">
    <location>
        <begin position="737"/>
        <end position="781"/>
    </location>
</feature>
<dbReference type="GO" id="GO:0003677">
    <property type="term" value="F:DNA binding"/>
    <property type="evidence" value="ECO:0007669"/>
    <property type="project" value="InterPro"/>
</dbReference>
<dbReference type="InterPro" id="IPR036603">
    <property type="entry name" value="RBP11-like"/>
</dbReference>
<dbReference type="InterPro" id="IPR009025">
    <property type="entry name" value="RBP11-like_dimer"/>
</dbReference>
<feature type="compositionally biased region" description="Basic and acidic residues" evidence="6">
    <location>
        <begin position="431"/>
        <end position="451"/>
    </location>
</feature>
<feature type="compositionally biased region" description="Basic and acidic residues" evidence="6">
    <location>
        <begin position="32"/>
        <end position="43"/>
    </location>
</feature>
<feature type="compositionally biased region" description="Low complexity" evidence="6">
    <location>
        <begin position="750"/>
        <end position="763"/>
    </location>
</feature>
<comment type="subcellular location">
    <subcellularLocation>
        <location evidence="1">Nucleus</location>
    </subcellularLocation>
</comment>
<dbReference type="GO" id="GO:0003899">
    <property type="term" value="F:DNA-directed RNA polymerase activity"/>
    <property type="evidence" value="ECO:0007669"/>
    <property type="project" value="InterPro"/>
</dbReference>
<evidence type="ECO:0000256" key="4">
    <source>
        <dbReference type="ARBA" id="ARBA00023242"/>
    </source>
</evidence>
<feature type="compositionally biased region" description="Polar residues" evidence="6">
    <location>
        <begin position="99"/>
        <end position="110"/>
    </location>
</feature>
<dbReference type="InterPro" id="IPR008193">
    <property type="entry name" value="RNA_pol_Rpb11_13-16kDa_CS"/>
</dbReference>
<dbReference type="OrthoDB" id="5396252at2759"/>
<evidence type="ECO:0000256" key="5">
    <source>
        <dbReference type="ARBA" id="ARBA00025751"/>
    </source>
</evidence>
<feature type="region of interest" description="Disordered" evidence="6">
    <location>
        <begin position="59"/>
        <end position="327"/>
    </location>
</feature>
<dbReference type="InterPro" id="IPR037685">
    <property type="entry name" value="RBP11"/>
</dbReference>
<keyword evidence="4" id="KW-0539">Nucleus</keyword>
<feature type="region of interest" description="Disordered" evidence="6">
    <location>
        <begin position="341"/>
        <end position="536"/>
    </location>
</feature>
<evidence type="ECO:0000259" key="7">
    <source>
        <dbReference type="Pfam" id="PF13656"/>
    </source>
</evidence>
<feature type="compositionally biased region" description="Low complexity" evidence="6">
    <location>
        <begin position="153"/>
        <end position="171"/>
    </location>
</feature>
<dbReference type="PANTHER" id="PTHR42068">
    <property type="entry name" value="YALI0B18964P"/>
    <property type="match status" value="1"/>
</dbReference>
<proteinExistence type="inferred from homology"/>